<proteinExistence type="predicted"/>
<dbReference type="Pfam" id="PF01370">
    <property type="entry name" value="Epimerase"/>
    <property type="match status" value="1"/>
</dbReference>
<accession>A0A9X8Y7X8</accession>
<dbReference type="AlphaFoldDB" id="A0A9X8Y7X8"/>
<dbReference type="InterPro" id="IPR036291">
    <property type="entry name" value="NAD(P)-bd_dom_sf"/>
</dbReference>
<sequence length="297" mass="33398">MRRMVITGANSFIGRQLTIKAVKAGWEVVLVTRNPIQDLLQIKQIHLCLEDYHQIGELVGPCDCFVHLAWNGTRAMARMDRDLQQANLEFSIQGVRSMLYAGCGRVVTAGSQAEYGPHKEIISEDCVCSPNTEYGKAKLEFYEQTAMLCENNGVEYKEPRFFSLYGPSDFDGTMVISILRDMLAGRPCQLTKGIQMWDFLHIEDAMNALVRLCEIPCPNGVYNFGSGDVRMLRDYVLEMARITETKSNLLFGSVPYPKTGMVSLWPDISKLKRELNWCPQISFAEGIQSVLDAFGAV</sequence>
<name>A0A9X8Y7X8_9FIRM</name>
<keyword evidence="3" id="KW-1185">Reference proteome</keyword>
<organism evidence="2 3">
    <name type="scientific">Harryflintia acetispora</name>
    <dbReference type="NCBI Taxonomy" id="1849041"/>
    <lineage>
        <taxon>Bacteria</taxon>
        <taxon>Bacillati</taxon>
        <taxon>Bacillota</taxon>
        <taxon>Clostridia</taxon>
        <taxon>Eubacteriales</taxon>
        <taxon>Oscillospiraceae</taxon>
        <taxon>Harryflintia</taxon>
    </lineage>
</organism>
<dbReference type="InterPro" id="IPR001509">
    <property type="entry name" value="Epimerase_deHydtase"/>
</dbReference>
<evidence type="ECO:0000313" key="2">
    <source>
        <dbReference type="EMBL" id="TCL43008.1"/>
    </source>
</evidence>
<evidence type="ECO:0000259" key="1">
    <source>
        <dbReference type="Pfam" id="PF01370"/>
    </source>
</evidence>
<dbReference type="InterPro" id="IPR050177">
    <property type="entry name" value="Lipid_A_modif_metabolic_enz"/>
</dbReference>
<dbReference type="RefSeq" id="WP_132084728.1">
    <property type="nucleotide sequence ID" value="NZ_SLUK01000007.1"/>
</dbReference>
<gene>
    <name evidence="2" type="ORF">EDD78_107110</name>
</gene>
<dbReference type="PANTHER" id="PTHR43245:SF13">
    <property type="entry name" value="UDP-D-APIOSE_UDP-D-XYLOSE SYNTHASE 2"/>
    <property type="match status" value="1"/>
</dbReference>
<reference evidence="2 3" key="1">
    <citation type="submission" date="2019-03" db="EMBL/GenBank/DDBJ databases">
        <title>Genomic Encyclopedia of Type Strains, Phase IV (KMG-IV): sequencing the most valuable type-strain genomes for metagenomic binning, comparative biology and taxonomic classification.</title>
        <authorList>
            <person name="Goeker M."/>
        </authorList>
    </citation>
    <scope>NUCLEOTIDE SEQUENCE [LARGE SCALE GENOMIC DNA]</scope>
    <source>
        <strain evidence="2 3">DSM 100433</strain>
    </source>
</reference>
<comment type="caution">
    <text evidence="2">The sequence shown here is derived from an EMBL/GenBank/DDBJ whole genome shotgun (WGS) entry which is preliminary data.</text>
</comment>
<dbReference type="Gene3D" id="3.40.50.720">
    <property type="entry name" value="NAD(P)-binding Rossmann-like Domain"/>
    <property type="match status" value="1"/>
</dbReference>
<dbReference type="EMBL" id="SLUK01000007">
    <property type="protein sequence ID" value="TCL43008.1"/>
    <property type="molecule type" value="Genomic_DNA"/>
</dbReference>
<dbReference type="PANTHER" id="PTHR43245">
    <property type="entry name" value="BIFUNCTIONAL POLYMYXIN RESISTANCE PROTEIN ARNA"/>
    <property type="match status" value="1"/>
</dbReference>
<dbReference type="Proteomes" id="UP000294682">
    <property type="component" value="Unassembled WGS sequence"/>
</dbReference>
<feature type="domain" description="NAD-dependent epimerase/dehydratase" evidence="1">
    <location>
        <begin position="4"/>
        <end position="223"/>
    </location>
</feature>
<dbReference type="SUPFAM" id="SSF51735">
    <property type="entry name" value="NAD(P)-binding Rossmann-fold domains"/>
    <property type="match status" value="1"/>
</dbReference>
<evidence type="ECO:0000313" key="3">
    <source>
        <dbReference type="Proteomes" id="UP000294682"/>
    </source>
</evidence>
<protein>
    <submittedName>
        <fullName evidence="2">Nucleoside-diphosphate-sugar epimerase</fullName>
    </submittedName>
</protein>